<dbReference type="InterPro" id="IPR036513">
    <property type="entry name" value="STAS_dom_sf"/>
</dbReference>
<dbReference type="KEGG" id="cthd:CDO33_15200"/>
<dbReference type="PROSITE" id="PS50801">
    <property type="entry name" value="STAS"/>
    <property type="match status" value="1"/>
</dbReference>
<dbReference type="PANTHER" id="PTHR33495">
    <property type="entry name" value="ANTI-SIGMA FACTOR ANTAGONIST TM_1081-RELATED-RELATED"/>
    <property type="match status" value="1"/>
</dbReference>
<dbReference type="Pfam" id="PF01740">
    <property type="entry name" value="STAS"/>
    <property type="match status" value="1"/>
</dbReference>
<keyword evidence="4" id="KW-0597">Phosphoprotein</keyword>
<evidence type="ECO:0000256" key="4">
    <source>
        <dbReference type="ARBA" id="ARBA00022553"/>
    </source>
</evidence>
<organism evidence="8 9">
    <name type="scientific">Clostridium thermosuccinogenes</name>
    <dbReference type="NCBI Taxonomy" id="84032"/>
    <lineage>
        <taxon>Bacteria</taxon>
        <taxon>Bacillati</taxon>
        <taxon>Bacillota</taxon>
        <taxon>Clostridia</taxon>
        <taxon>Eubacteriales</taxon>
        <taxon>Clostridiaceae</taxon>
        <taxon>Clostridium</taxon>
    </lineage>
</organism>
<dbReference type="NCBIfam" id="TIGR02886">
    <property type="entry name" value="spore_II_AA"/>
    <property type="match status" value="1"/>
</dbReference>
<dbReference type="OrthoDB" id="9796601at2"/>
<dbReference type="AlphaFoldDB" id="A0A2K2F591"/>
<comment type="function">
    <text evidence="1">In the phosphorylated form it could act as an anti-anti-sigma factor that counteracts SpoIIAB and thus releases sigma f from inhibition.</text>
</comment>
<evidence type="ECO:0000259" key="7">
    <source>
        <dbReference type="PROSITE" id="PS50801"/>
    </source>
</evidence>
<dbReference type="Proteomes" id="UP000236151">
    <property type="component" value="Unassembled WGS sequence"/>
</dbReference>
<keyword evidence="5" id="KW-0749">Sporulation</keyword>
<evidence type="ECO:0000313" key="9">
    <source>
        <dbReference type="Proteomes" id="UP000236151"/>
    </source>
</evidence>
<evidence type="ECO:0000313" key="8">
    <source>
        <dbReference type="EMBL" id="PNT99319.1"/>
    </source>
</evidence>
<dbReference type="EMBL" id="NIOJ01000019">
    <property type="protein sequence ID" value="PNT99319.1"/>
    <property type="molecule type" value="Genomic_DNA"/>
</dbReference>
<name>A0A2K2F591_9CLOT</name>
<evidence type="ECO:0000256" key="2">
    <source>
        <dbReference type="ARBA" id="ARBA00009013"/>
    </source>
</evidence>
<protein>
    <recommendedName>
        <fullName evidence="3 6">Anti-sigma F factor antagonist</fullName>
    </recommendedName>
    <alternativeName>
        <fullName evidence="6">Stage II sporulation protein</fullName>
    </alternativeName>
</protein>
<dbReference type="PANTHER" id="PTHR33495:SF2">
    <property type="entry name" value="ANTI-SIGMA FACTOR ANTAGONIST TM_1081-RELATED"/>
    <property type="match status" value="1"/>
</dbReference>
<dbReference type="InterPro" id="IPR014237">
    <property type="entry name" value="Anti-sigma_F_ant"/>
</dbReference>
<evidence type="ECO:0000256" key="5">
    <source>
        <dbReference type="ARBA" id="ARBA00022969"/>
    </source>
</evidence>
<dbReference type="RefSeq" id="WP_103081388.1">
    <property type="nucleotide sequence ID" value="NZ_CP021850.1"/>
</dbReference>
<dbReference type="InterPro" id="IPR003658">
    <property type="entry name" value="Anti-sigma_ant"/>
</dbReference>
<gene>
    <name evidence="8" type="primary">spoIIAA</name>
    <name evidence="8" type="ORF">CDQ84_08895</name>
</gene>
<evidence type="ECO:0000256" key="1">
    <source>
        <dbReference type="ARBA" id="ARBA00001976"/>
    </source>
</evidence>
<dbReference type="GO" id="GO:0043856">
    <property type="term" value="F:anti-sigma factor antagonist activity"/>
    <property type="evidence" value="ECO:0007669"/>
    <property type="project" value="InterPro"/>
</dbReference>
<dbReference type="GO" id="GO:0045152">
    <property type="term" value="F:antisigma factor binding"/>
    <property type="evidence" value="ECO:0007669"/>
    <property type="project" value="InterPro"/>
</dbReference>
<dbReference type="CDD" id="cd07043">
    <property type="entry name" value="STAS_anti-anti-sigma_factors"/>
    <property type="match status" value="1"/>
</dbReference>
<reference evidence="8 9" key="1">
    <citation type="submission" date="2017-06" db="EMBL/GenBank/DDBJ databases">
        <title>Investigating the central metabolism of Clostridium thermosuccinogenes.</title>
        <authorList>
            <person name="Koendjbiharie J.G."/>
            <person name="van Kranenburg R."/>
        </authorList>
    </citation>
    <scope>NUCLEOTIDE SEQUENCE [LARGE SCALE GENOMIC DNA]</scope>
    <source>
        <strain evidence="8 9">DSM 5806</strain>
    </source>
</reference>
<evidence type="ECO:0000256" key="6">
    <source>
        <dbReference type="RuleBase" id="RU003749"/>
    </source>
</evidence>
<sequence length="111" mass="12139">MQVKFTNRGSTLVIGIIGELDHHSAEYIRDKIDAQMIKSTTKNIVFDFSKVGFMDSSGIGVIVGRYKNISKLKGKAAIVNPNAQIKKILEMAGIPKIIPLFNTVDDAVSSM</sequence>
<proteinExistence type="inferred from homology"/>
<dbReference type="GO" id="GO:0030435">
    <property type="term" value="P:sporulation resulting in formation of a cellular spore"/>
    <property type="evidence" value="ECO:0007669"/>
    <property type="project" value="UniProtKB-KW"/>
</dbReference>
<comment type="caution">
    <text evidence="8">The sequence shown here is derived from an EMBL/GenBank/DDBJ whole genome shotgun (WGS) entry which is preliminary data.</text>
</comment>
<dbReference type="NCBIfam" id="TIGR00377">
    <property type="entry name" value="ant_ant_sig"/>
    <property type="match status" value="1"/>
</dbReference>
<dbReference type="InterPro" id="IPR002645">
    <property type="entry name" value="STAS_dom"/>
</dbReference>
<feature type="domain" description="STAS" evidence="7">
    <location>
        <begin position="1"/>
        <end position="111"/>
    </location>
</feature>
<dbReference type="SUPFAM" id="SSF52091">
    <property type="entry name" value="SpoIIaa-like"/>
    <property type="match status" value="1"/>
</dbReference>
<dbReference type="Gene3D" id="3.30.750.24">
    <property type="entry name" value="STAS domain"/>
    <property type="match status" value="1"/>
</dbReference>
<keyword evidence="9" id="KW-1185">Reference proteome</keyword>
<accession>A0A2K2F591</accession>
<evidence type="ECO:0000256" key="3">
    <source>
        <dbReference type="ARBA" id="ARBA00020784"/>
    </source>
</evidence>
<comment type="similarity">
    <text evidence="2 6">Belongs to the anti-sigma-factor antagonist family.</text>
</comment>